<dbReference type="Gene3D" id="3.40.640.10">
    <property type="entry name" value="Type I PLP-dependent aspartate aminotransferase-like (Major domain)"/>
    <property type="match status" value="1"/>
</dbReference>
<dbReference type="InterPro" id="IPR000277">
    <property type="entry name" value="Cys/Met-Metab_PyrdxlP-dep_enz"/>
</dbReference>
<reference evidence="5" key="1">
    <citation type="journal article" date="2019" name="Int. J. Syst. Evol. Microbiol.">
        <title>The Global Catalogue of Microorganisms (GCM) 10K type strain sequencing project: providing services to taxonomists for standard genome sequencing and annotation.</title>
        <authorList>
            <consortium name="The Broad Institute Genomics Platform"/>
            <consortium name="The Broad Institute Genome Sequencing Center for Infectious Disease"/>
            <person name="Wu L."/>
            <person name="Ma J."/>
        </authorList>
    </citation>
    <scope>NUCLEOTIDE SEQUENCE [LARGE SCALE GENOMIC DNA]</scope>
    <source>
        <strain evidence="5">JCM 16014</strain>
    </source>
</reference>
<comment type="caution">
    <text evidence="4">The sequence shown here is derived from an EMBL/GenBank/DDBJ whole genome shotgun (WGS) entry which is preliminary data.</text>
</comment>
<dbReference type="InterPro" id="IPR015424">
    <property type="entry name" value="PyrdxlP-dep_Trfase"/>
</dbReference>
<dbReference type="SUPFAM" id="SSF53383">
    <property type="entry name" value="PLP-dependent transferases"/>
    <property type="match status" value="1"/>
</dbReference>
<dbReference type="EMBL" id="BAAAQN010000002">
    <property type="protein sequence ID" value="GAA2013636.1"/>
    <property type="molecule type" value="Genomic_DNA"/>
</dbReference>
<dbReference type="Pfam" id="PF01053">
    <property type="entry name" value="Cys_Met_Meta_PP"/>
    <property type="match status" value="1"/>
</dbReference>
<evidence type="ECO:0000256" key="2">
    <source>
        <dbReference type="ARBA" id="ARBA00022898"/>
    </source>
</evidence>
<gene>
    <name evidence="4" type="ORF">GCM10009839_05510</name>
</gene>
<sequence length="399" mass="41340">MNADRNIARVTATAAVHAGRTTTNPTPPIDLSATYHLPGVDAGGESYAELVAGRGPTADGGLVYQRMWNPTTAGFEQALAELEGLPEAVSFASGMAAISACLLAATAVPAAAGKRHVVAVRPIYGGTDGLLSKGTLGTETTWVDDVAGIARAVAARPDTALVVVETPANPTARLLDLDAVAAASGDVPYLVDSTFATPVLQQPARHGATLVVHSATKYIGGHSDVLGGVVATTPEWAARLREIRIQTGALLHPLAGYLLHRGLQTLPLRVKRSSETAQTIAEWLAAHPAVERVHYPGLPGGDPDGLIGPDRQQLLPGAMMSFEMRGGYDAAATVAENVRLILHAASLGGAESLITHPASLSHRHVTPDARPDAGLLRFSVGLEDAPDLIADLETAFGKL</sequence>
<evidence type="ECO:0000313" key="4">
    <source>
        <dbReference type="EMBL" id="GAA2013636.1"/>
    </source>
</evidence>
<comment type="similarity">
    <text evidence="3">Belongs to the trans-sulfuration enzymes family.</text>
</comment>
<dbReference type="PIRSF" id="PIRSF001434">
    <property type="entry name" value="CGS"/>
    <property type="match status" value="1"/>
</dbReference>
<dbReference type="InterPro" id="IPR015422">
    <property type="entry name" value="PyrdxlP-dep_Trfase_small"/>
</dbReference>
<keyword evidence="4" id="KW-0808">Transferase</keyword>
<proteinExistence type="inferred from homology"/>
<evidence type="ECO:0000256" key="3">
    <source>
        <dbReference type="RuleBase" id="RU362118"/>
    </source>
</evidence>
<accession>A0ABP5F0U4</accession>
<dbReference type="InterPro" id="IPR015421">
    <property type="entry name" value="PyrdxlP-dep_Trfase_major"/>
</dbReference>
<dbReference type="PANTHER" id="PTHR11808:SF85">
    <property type="entry name" value="CYSTATHIONINE GAMMA-LYASE-RELATED"/>
    <property type="match status" value="1"/>
</dbReference>
<dbReference type="RefSeq" id="WP_344663854.1">
    <property type="nucleotide sequence ID" value="NZ_BAAAQN010000002.1"/>
</dbReference>
<evidence type="ECO:0000313" key="5">
    <source>
        <dbReference type="Proteomes" id="UP001500751"/>
    </source>
</evidence>
<dbReference type="Proteomes" id="UP001500751">
    <property type="component" value="Unassembled WGS sequence"/>
</dbReference>
<protein>
    <submittedName>
        <fullName evidence="4">PLP-dependent transferase</fullName>
    </submittedName>
</protein>
<comment type="cofactor">
    <cofactor evidence="1 3">
        <name>pyridoxal 5'-phosphate</name>
        <dbReference type="ChEBI" id="CHEBI:597326"/>
    </cofactor>
</comment>
<name>A0ABP5F0U4_9ACTN</name>
<keyword evidence="2 3" id="KW-0663">Pyridoxal phosphate</keyword>
<dbReference type="Gene3D" id="3.90.1150.10">
    <property type="entry name" value="Aspartate Aminotransferase, domain 1"/>
    <property type="match status" value="1"/>
</dbReference>
<keyword evidence="5" id="KW-1185">Reference proteome</keyword>
<evidence type="ECO:0000256" key="1">
    <source>
        <dbReference type="ARBA" id="ARBA00001933"/>
    </source>
</evidence>
<dbReference type="GO" id="GO:0016740">
    <property type="term" value="F:transferase activity"/>
    <property type="evidence" value="ECO:0007669"/>
    <property type="project" value="UniProtKB-KW"/>
</dbReference>
<dbReference type="PANTHER" id="PTHR11808">
    <property type="entry name" value="TRANS-SULFURATION ENZYME FAMILY MEMBER"/>
    <property type="match status" value="1"/>
</dbReference>
<organism evidence="4 5">
    <name type="scientific">Catenulispora yoronensis</name>
    <dbReference type="NCBI Taxonomy" id="450799"/>
    <lineage>
        <taxon>Bacteria</taxon>
        <taxon>Bacillati</taxon>
        <taxon>Actinomycetota</taxon>
        <taxon>Actinomycetes</taxon>
        <taxon>Catenulisporales</taxon>
        <taxon>Catenulisporaceae</taxon>
        <taxon>Catenulispora</taxon>
    </lineage>
</organism>